<dbReference type="PANTHER" id="PTHR38787:SF3">
    <property type="entry name" value="REGULATORY P DOMAIN-CONTAINING PROTEIN"/>
    <property type="match status" value="1"/>
</dbReference>
<dbReference type="GO" id="GO:0005576">
    <property type="term" value="C:extracellular region"/>
    <property type="evidence" value="ECO:0007669"/>
    <property type="project" value="TreeGrafter"/>
</dbReference>
<name>A0A9K3KC59_9STRA</name>
<protein>
    <submittedName>
        <fullName evidence="2">Regulatory P domain containing protein</fullName>
    </submittedName>
</protein>
<dbReference type="EMBL" id="JAGRRH010000027">
    <property type="protein sequence ID" value="KAG7340671.1"/>
    <property type="molecule type" value="Genomic_DNA"/>
</dbReference>
<dbReference type="AlphaFoldDB" id="A0A9K3KC59"/>
<evidence type="ECO:0000313" key="2">
    <source>
        <dbReference type="EMBL" id="KAG7340671.1"/>
    </source>
</evidence>
<accession>A0A9K3KC59</accession>
<dbReference type="NCBIfam" id="TIGR04312">
    <property type="entry name" value="choice_anch_B"/>
    <property type="match status" value="1"/>
</dbReference>
<reference evidence="2" key="1">
    <citation type="journal article" date="2021" name="Sci. Rep.">
        <title>Diploid genomic architecture of Nitzschia inconspicua, an elite biomass production diatom.</title>
        <authorList>
            <person name="Oliver A."/>
            <person name="Podell S."/>
            <person name="Pinowska A."/>
            <person name="Traller J.C."/>
            <person name="Smith S.R."/>
            <person name="McClure R."/>
            <person name="Beliaev A."/>
            <person name="Bohutskyi P."/>
            <person name="Hill E.A."/>
            <person name="Rabines A."/>
            <person name="Zheng H."/>
            <person name="Allen L.Z."/>
            <person name="Kuo A."/>
            <person name="Grigoriev I.V."/>
            <person name="Allen A.E."/>
            <person name="Hazlebeck D."/>
            <person name="Allen E.E."/>
        </authorList>
    </citation>
    <scope>NUCLEOTIDE SEQUENCE</scope>
    <source>
        <strain evidence="2">Hildebrandi</strain>
    </source>
</reference>
<dbReference type="OrthoDB" id="205277at2759"/>
<evidence type="ECO:0000313" key="3">
    <source>
        <dbReference type="Proteomes" id="UP000693970"/>
    </source>
</evidence>
<sequence length="676" mass="74105">MFLLTRPTSANPEKGGLLGHPDDEEWKKYGCGAEEEVGMAACFCRFLRDAMVYEEVSSTGKGMVPLANTMNSSANCVGGWSQNFPCGHVDLLLHLQLTNFGSEKANDVWGWTHSASGRDFAILDVKTYKDHAFIGSEATNHGMQVFDLTELLTKSGTENFQETAHYNGVGNSHNIVINEASGNAYIVGSNKCSGGLHMVDFSNPPNPTEAGCYSGDGFIHDAHCVIYNGPDASYKGKEICFACNENAIVVVDVTNKKIPVQLHRQNQGWLSPDHQYFVFGDETDEMKNGDHTRTLVMNVQDLNNIQFAAAYVAQTTAVNHNLYIKDDIIYLASYRAGLRVLQVKNYQTASFEEVGYFDVHPGSDSASFNGAWSVYPFFSSGIVSIERGLFVVKPDNIDAPPPTPAPPTTPPTAFTCDRDKIEVPVQLLTDQWSDVENHFKIVDITLYDDYEGDGLTGNAYFKLVVGGTEEWNSDELGSNFTSASHEFSVGTTTAATSAPTPLPTHNPTKAPTAAPTQASSGSCQGGQSFIRFELNTDQWSKDDNHFEVIDMNTNQKTLSRIKGGYPMGAGNLVVDTMCLPAGRYKITVYDDWETDGLTGVGYFKFLVNGVVKWSDNDVTRIFKTASYEFSIGTTPISCPSGQKPVVFELLTDPWSYQDNSFEIVDSSTHQKNLSRG</sequence>
<proteinExistence type="predicted"/>
<dbReference type="PANTHER" id="PTHR38787">
    <property type="entry name" value="REGULATORY P DOMAIN-CONTAINING PROTEIN"/>
    <property type="match status" value="1"/>
</dbReference>
<keyword evidence="3" id="KW-1185">Reference proteome</keyword>
<gene>
    <name evidence="2" type="ORF">IV203_024214</name>
</gene>
<feature type="region of interest" description="Disordered" evidence="1">
    <location>
        <begin position="491"/>
        <end position="523"/>
    </location>
</feature>
<evidence type="ECO:0000256" key="1">
    <source>
        <dbReference type="SAM" id="MobiDB-lite"/>
    </source>
</evidence>
<dbReference type="InterPro" id="IPR027589">
    <property type="entry name" value="Choice_anch_B"/>
</dbReference>
<organism evidence="2 3">
    <name type="scientific">Nitzschia inconspicua</name>
    <dbReference type="NCBI Taxonomy" id="303405"/>
    <lineage>
        <taxon>Eukaryota</taxon>
        <taxon>Sar</taxon>
        <taxon>Stramenopiles</taxon>
        <taxon>Ochrophyta</taxon>
        <taxon>Bacillariophyta</taxon>
        <taxon>Bacillariophyceae</taxon>
        <taxon>Bacillariophycidae</taxon>
        <taxon>Bacillariales</taxon>
        <taxon>Bacillariaceae</taxon>
        <taxon>Nitzschia</taxon>
    </lineage>
</organism>
<comment type="caution">
    <text evidence="2">The sequence shown here is derived from an EMBL/GenBank/DDBJ whole genome shotgun (WGS) entry which is preliminary data.</text>
</comment>
<reference evidence="2" key="2">
    <citation type="submission" date="2021-04" db="EMBL/GenBank/DDBJ databases">
        <authorList>
            <person name="Podell S."/>
        </authorList>
    </citation>
    <scope>NUCLEOTIDE SEQUENCE</scope>
    <source>
        <strain evidence="2">Hildebrandi</strain>
    </source>
</reference>
<dbReference type="Proteomes" id="UP000693970">
    <property type="component" value="Unassembled WGS sequence"/>
</dbReference>